<comment type="subcellular location">
    <subcellularLocation>
        <location evidence="1">Nucleus</location>
    </subcellularLocation>
</comment>
<name>M5FTR3_DACPD</name>
<evidence type="ECO:0000256" key="4">
    <source>
        <dbReference type="ARBA" id="ARBA00022559"/>
    </source>
</evidence>
<feature type="region of interest" description="Disordered" evidence="14">
    <location>
        <begin position="1"/>
        <end position="49"/>
    </location>
</feature>
<dbReference type="EMBL" id="JH795869">
    <property type="protein sequence ID" value="EJT99503.1"/>
    <property type="molecule type" value="Genomic_DNA"/>
</dbReference>
<dbReference type="HOGENOM" id="CLU_042529_2_2_1"/>
<evidence type="ECO:0000256" key="1">
    <source>
        <dbReference type="ARBA" id="ARBA00004123"/>
    </source>
</evidence>
<dbReference type="AlphaFoldDB" id="M5FTR3"/>
<evidence type="ECO:0000256" key="13">
    <source>
        <dbReference type="ARBA" id="ARBA00077538"/>
    </source>
</evidence>
<proteinExistence type="inferred from homology"/>
<protein>
    <recommendedName>
        <fullName evidence="3">thioredoxin-dependent peroxiredoxin</fullName>
        <ecNumber evidence="3">1.11.1.24</ecNumber>
    </recommendedName>
    <alternativeName>
        <fullName evidence="13">Nuclear thiol peroxidase</fullName>
    </alternativeName>
    <alternativeName>
        <fullName evidence="10">Thioredoxin peroxidase</fullName>
    </alternativeName>
</protein>
<keyword evidence="6" id="KW-0560">Oxidoreductase</keyword>
<dbReference type="InterPro" id="IPR036249">
    <property type="entry name" value="Thioredoxin-like_sf"/>
</dbReference>
<evidence type="ECO:0000256" key="14">
    <source>
        <dbReference type="SAM" id="MobiDB-lite"/>
    </source>
</evidence>
<dbReference type="Proteomes" id="UP000030653">
    <property type="component" value="Unassembled WGS sequence"/>
</dbReference>
<dbReference type="FunFam" id="3.40.30.10:FF:000157">
    <property type="entry name" value="DOT5p Nuclear thiol peroxidase"/>
    <property type="match status" value="1"/>
</dbReference>
<keyword evidence="9" id="KW-0676">Redox-active center</keyword>
<evidence type="ECO:0000313" key="17">
    <source>
        <dbReference type="Proteomes" id="UP000030653"/>
    </source>
</evidence>
<dbReference type="GO" id="GO:0008379">
    <property type="term" value="F:thioredoxin peroxidase activity"/>
    <property type="evidence" value="ECO:0007669"/>
    <property type="project" value="TreeGrafter"/>
</dbReference>
<evidence type="ECO:0000256" key="8">
    <source>
        <dbReference type="ARBA" id="ARBA00023242"/>
    </source>
</evidence>
<dbReference type="PANTHER" id="PTHR42801">
    <property type="entry name" value="THIOREDOXIN-DEPENDENT PEROXIDE REDUCTASE"/>
    <property type="match status" value="1"/>
</dbReference>
<evidence type="ECO:0000313" key="16">
    <source>
        <dbReference type="EMBL" id="EJT99503.1"/>
    </source>
</evidence>
<dbReference type="SUPFAM" id="SSF52833">
    <property type="entry name" value="Thioredoxin-like"/>
    <property type="match status" value="1"/>
</dbReference>
<feature type="compositionally biased region" description="Basic and acidic residues" evidence="14">
    <location>
        <begin position="1"/>
        <end position="26"/>
    </location>
</feature>
<sequence>MNDAEAAKAEVEEEKVEEKVEKKAAEAETAAEAPTEAPEDAAPGKELELGDVLPQVTLKNQEEKEVDVKSLITSDKGVIFFLVPKANTPGCTKQACGFRDSYPSYTDLGYEVYCLSGDSPAAQAKWKTSQKLPYPLLSDPSHTLIKALGASAAGKTKRSHFVFEKGSGKLILKTLGVKPDDSPKQVLAFLESHK</sequence>
<evidence type="ECO:0000256" key="6">
    <source>
        <dbReference type="ARBA" id="ARBA00023002"/>
    </source>
</evidence>
<evidence type="ECO:0000256" key="2">
    <source>
        <dbReference type="ARBA" id="ARBA00011245"/>
    </source>
</evidence>
<dbReference type="PANTHER" id="PTHR42801:SF23">
    <property type="entry name" value="PEROXIREDOXIN DOT5"/>
    <property type="match status" value="1"/>
</dbReference>
<feature type="compositionally biased region" description="Low complexity" evidence="14">
    <location>
        <begin position="27"/>
        <end position="36"/>
    </location>
</feature>
<dbReference type="EC" id="1.11.1.24" evidence="3"/>
<dbReference type="STRING" id="1858805.M5FTR3"/>
<reference evidence="16 17" key="1">
    <citation type="journal article" date="2012" name="Science">
        <title>The Paleozoic origin of enzymatic lignin decomposition reconstructed from 31 fungal genomes.</title>
        <authorList>
            <person name="Floudas D."/>
            <person name="Binder M."/>
            <person name="Riley R."/>
            <person name="Barry K."/>
            <person name="Blanchette R.A."/>
            <person name="Henrissat B."/>
            <person name="Martinez A.T."/>
            <person name="Otillar R."/>
            <person name="Spatafora J.W."/>
            <person name="Yadav J.S."/>
            <person name="Aerts A."/>
            <person name="Benoit I."/>
            <person name="Boyd A."/>
            <person name="Carlson A."/>
            <person name="Copeland A."/>
            <person name="Coutinho P.M."/>
            <person name="de Vries R.P."/>
            <person name="Ferreira P."/>
            <person name="Findley K."/>
            <person name="Foster B."/>
            <person name="Gaskell J."/>
            <person name="Glotzer D."/>
            <person name="Gorecki P."/>
            <person name="Heitman J."/>
            <person name="Hesse C."/>
            <person name="Hori C."/>
            <person name="Igarashi K."/>
            <person name="Jurgens J.A."/>
            <person name="Kallen N."/>
            <person name="Kersten P."/>
            <person name="Kohler A."/>
            <person name="Kuees U."/>
            <person name="Kumar T.K.A."/>
            <person name="Kuo A."/>
            <person name="LaButti K."/>
            <person name="Larrondo L.F."/>
            <person name="Lindquist E."/>
            <person name="Ling A."/>
            <person name="Lombard V."/>
            <person name="Lucas S."/>
            <person name="Lundell T."/>
            <person name="Martin R."/>
            <person name="McLaughlin D.J."/>
            <person name="Morgenstern I."/>
            <person name="Morin E."/>
            <person name="Murat C."/>
            <person name="Nagy L.G."/>
            <person name="Nolan M."/>
            <person name="Ohm R.A."/>
            <person name="Patyshakuliyeva A."/>
            <person name="Rokas A."/>
            <person name="Ruiz-Duenas F.J."/>
            <person name="Sabat G."/>
            <person name="Salamov A."/>
            <person name="Samejima M."/>
            <person name="Schmutz J."/>
            <person name="Slot J.C."/>
            <person name="St John F."/>
            <person name="Stenlid J."/>
            <person name="Sun H."/>
            <person name="Sun S."/>
            <person name="Syed K."/>
            <person name="Tsang A."/>
            <person name="Wiebenga A."/>
            <person name="Young D."/>
            <person name="Pisabarro A."/>
            <person name="Eastwood D.C."/>
            <person name="Martin F."/>
            <person name="Cullen D."/>
            <person name="Grigoriev I.V."/>
            <person name="Hibbett D.S."/>
        </authorList>
    </citation>
    <scope>NUCLEOTIDE SEQUENCE [LARGE SCALE GENOMIC DNA]</scope>
    <source>
        <strain evidence="16 17">DJM-731 SS1</strain>
    </source>
</reference>
<evidence type="ECO:0000256" key="11">
    <source>
        <dbReference type="ARBA" id="ARBA00038489"/>
    </source>
</evidence>
<feature type="domain" description="Thioredoxin" evidence="15">
    <location>
        <begin position="47"/>
        <end position="194"/>
    </location>
</feature>
<dbReference type="Pfam" id="PF00578">
    <property type="entry name" value="AhpC-TSA"/>
    <property type="match status" value="1"/>
</dbReference>
<dbReference type="OrthoDB" id="338622at2759"/>
<comment type="similarity">
    <text evidence="11">Belongs to the peroxiredoxin family. BCP/PrxQ subfamily.</text>
</comment>
<organism evidence="16 17">
    <name type="scientific">Dacryopinax primogenitus (strain DJM 731)</name>
    <name type="common">Brown rot fungus</name>
    <dbReference type="NCBI Taxonomy" id="1858805"/>
    <lineage>
        <taxon>Eukaryota</taxon>
        <taxon>Fungi</taxon>
        <taxon>Dikarya</taxon>
        <taxon>Basidiomycota</taxon>
        <taxon>Agaricomycotina</taxon>
        <taxon>Dacrymycetes</taxon>
        <taxon>Dacrymycetales</taxon>
        <taxon>Dacrymycetaceae</taxon>
        <taxon>Dacryopinax</taxon>
    </lineage>
</organism>
<keyword evidence="8" id="KW-0539">Nucleus</keyword>
<comment type="subunit">
    <text evidence="2">Monomer.</text>
</comment>
<dbReference type="Gene3D" id="3.40.30.10">
    <property type="entry name" value="Glutaredoxin"/>
    <property type="match status" value="1"/>
</dbReference>
<dbReference type="InterPro" id="IPR050924">
    <property type="entry name" value="Peroxiredoxin_BCP/PrxQ"/>
</dbReference>
<dbReference type="InterPro" id="IPR000866">
    <property type="entry name" value="AhpC/TSA"/>
</dbReference>
<evidence type="ECO:0000259" key="15">
    <source>
        <dbReference type="PROSITE" id="PS51352"/>
    </source>
</evidence>
<keyword evidence="5" id="KW-0049">Antioxidant</keyword>
<dbReference type="GO" id="GO:0005634">
    <property type="term" value="C:nucleus"/>
    <property type="evidence" value="ECO:0007669"/>
    <property type="project" value="UniProtKB-SubCell"/>
</dbReference>
<comment type="catalytic activity">
    <reaction evidence="12">
        <text>a hydroperoxide + [thioredoxin]-dithiol = an alcohol + [thioredoxin]-disulfide + H2O</text>
        <dbReference type="Rhea" id="RHEA:62620"/>
        <dbReference type="Rhea" id="RHEA-COMP:10698"/>
        <dbReference type="Rhea" id="RHEA-COMP:10700"/>
        <dbReference type="ChEBI" id="CHEBI:15377"/>
        <dbReference type="ChEBI" id="CHEBI:29950"/>
        <dbReference type="ChEBI" id="CHEBI:30879"/>
        <dbReference type="ChEBI" id="CHEBI:35924"/>
        <dbReference type="ChEBI" id="CHEBI:50058"/>
        <dbReference type="EC" id="1.11.1.24"/>
    </reaction>
</comment>
<dbReference type="GO" id="GO:0005737">
    <property type="term" value="C:cytoplasm"/>
    <property type="evidence" value="ECO:0007669"/>
    <property type="project" value="TreeGrafter"/>
</dbReference>
<evidence type="ECO:0000256" key="12">
    <source>
        <dbReference type="ARBA" id="ARBA00049091"/>
    </source>
</evidence>
<dbReference type="GeneID" id="63690399"/>
<accession>M5FTR3</accession>
<dbReference type="CDD" id="cd03017">
    <property type="entry name" value="PRX_BCP"/>
    <property type="match status" value="1"/>
</dbReference>
<dbReference type="GO" id="GO:0045454">
    <property type="term" value="P:cell redox homeostasis"/>
    <property type="evidence" value="ECO:0007669"/>
    <property type="project" value="TreeGrafter"/>
</dbReference>
<dbReference type="InterPro" id="IPR013766">
    <property type="entry name" value="Thioredoxin_domain"/>
</dbReference>
<dbReference type="RefSeq" id="XP_040626401.1">
    <property type="nucleotide sequence ID" value="XM_040775337.1"/>
</dbReference>
<keyword evidence="4" id="KW-0575">Peroxidase</keyword>
<gene>
    <name evidence="16" type="ORF">DACRYDRAFT_55621</name>
</gene>
<evidence type="ECO:0000256" key="7">
    <source>
        <dbReference type="ARBA" id="ARBA00023157"/>
    </source>
</evidence>
<dbReference type="PROSITE" id="PS51352">
    <property type="entry name" value="THIOREDOXIN_2"/>
    <property type="match status" value="1"/>
</dbReference>
<evidence type="ECO:0000256" key="10">
    <source>
        <dbReference type="ARBA" id="ARBA00032824"/>
    </source>
</evidence>
<keyword evidence="7" id="KW-1015">Disulfide bond</keyword>
<dbReference type="GO" id="GO:0034599">
    <property type="term" value="P:cellular response to oxidative stress"/>
    <property type="evidence" value="ECO:0007669"/>
    <property type="project" value="UniProtKB-ARBA"/>
</dbReference>
<keyword evidence="17" id="KW-1185">Reference proteome</keyword>
<evidence type="ECO:0000256" key="5">
    <source>
        <dbReference type="ARBA" id="ARBA00022862"/>
    </source>
</evidence>
<evidence type="ECO:0000256" key="9">
    <source>
        <dbReference type="ARBA" id="ARBA00023284"/>
    </source>
</evidence>
<evidence type="ECO:0000256" key="3">
    <source>
        <dbReference type="ARBA" id="ARBA00013017"/>
    </source>
</evidence>
<dbReference type="OMA" id="HQAFTQK"/>